<comment type="caution">
    <text evidence="1">The sequence shown here is derived from an EMBL/GenBank/DDBJ whole genome shotgun (WGS) entry which is preliminary data.</text>
</comment>
<evidence type="ECO:0000313" key="1">
    <source>
        <dbReference type="EMBL" id="MCR2804222.1"/>
    </source>
</evidence>
<proteinExistence type="predicted"/>
<protein>
    <submittedName>
        <fullName evidence="1">Uncharacterized protein</fullName>
    </submittedName>
</protein>
<dbReference type="EMBL" id="JANIPJ010000005">
    <property type="protein sequence ID" value="MCR2804222.1"/>
    <property type="molecule type" value="Genomic_DNA"/>
</dbReference>
<accession>A0A9X2MVA7</accession>
<organism evidence="1 2">
    <name type="scientific">Paenibacillus soyae</name>
    <dbReference type="NCBI Taxonomy" id="2969249"/>
    <lineage>
        <taxon>Bacteria</taxon>
        <taxon>Bacillati</taxon>
        <taxon>Bacillota</taxon>
        <taxon>Bacilli</taxon>
        <taxon>Bacillales</taxon>
        <taxon>Paenibacillaceae</taxon>
        <taxon>Paenibacillus</taxon>
    </lineage>
</organism>
<dbReference type="Proteomes" id="UP001141950">
    <property type="component" value="Unassembled WGS sequence"/>
</dbReference>
<evidence type="ECO:0000313" key="2">
    <source>
        <dbReference type="Proteomes" id="UP001141950"/>
    </source>
</evidence>
<dbReference type="RefSeq" id="WP_257445069.1">
    <property type="nucleotide sequence ID" value="NZ_JANIPJ010000005.1"/>
</dbReference>
<gene>
    <name evidence="1" type="ORF">NQZ67_10050</name>
</gene>
<sequence>MSDCCDCVKGMAEQLKRFDNFFSTVFEGENNQTQVFGTIRRVIDDEILHMENGTKQIATNFGFISFGFTDIYISICKINEFIPQFEVTAANSAQVTETLNAVSQNTNPTVVL</sequence>
<name>A0A9X2MVA7_9BACL</name>
<keyword evidence="2" id="KW-1185">Reference proteome</keyword>
<reference evidence="1" key="1">
    <citation type="submission" date="2022-08" db="EMBL/GenBank/DDBJ databases">
        <title>The genomic sequence of strain Paenibacillus sp. SCIV0701.</title>
        <authorList>
            <person name="Zhao H."/>
        </authorList>
    </citation>
    <scope>NUCLEOTIDE SEQUENCE</scope>
    <source>
        <strain evidence="1">SCIV0701</strain>
    </source>
</reference>
<dbReference type="AlphaFoldDB" id="A0A9X2MVA7"/>